<dbReference type="OrthoDB" id="3873198at2"/>
<feature type="signal peptide" evidence="1">
    <location>
        <begin position="1"/>
        <end position="29"/>
    </location>
</feature>
<reference evidence="3 4" key="1">
    <citation type="submission" date="2018-10" db="EMBL/GenBank/DDBJ databases">
        <title>Sequencing the genomes of 1000 actinobacteria strains.</title>
        <authorList>
            <person name="Klenk H.-P."/>
        </authorList>
    </citation>
    <scope>NUCLEOTIDE SEQUENCE [LARGE SCALE GENOMIC DNA]</scope>
    <source>
        <strain evidence="3 4">DSM 44267</strain>
    </source>
</reference>
<dbReference type="AlphaFoldDB" id="A0A495XUM9"/>
<comment type="caution">
    <text evidence="3">The sequence shown here is derived from an EMBL/GenBank/DDBJ whole genome shotgun (WGS) entry which is preliminary data.</text>
</comment>
<accession>A0A495XUM9</accession>
<dbReference type="RefSeq" id="WP_121030012.1">
    <property type="nucleotide sequence ID" value="NZ_RBXT01000001.1"/>
</dbReference>
<feature type="chain" id="PRO_5019828911" description="DUF6299 domain-containing protein" evidence="1">
    <location>
        <begin position="30"/>
        <end position="147"/>
    </location>
</feature>
<dbReference type="Proteomes" id="UP000278440">
    <property type="component" value="Unassembled WGS sequence"/>
</dbReference>
<proteinExistence type="predicted"/>
<evidence type="ECO:0000259" key="2">
    <source>
        <dbReference type="Pfam" id="PF19816"/>
    </source>
</evidence>
<organism evidence="3 4">
    <name type="scientific">Terracoccus luteus</name>
    <dbReference type="NCBI Taxonomy" id="53356"/>
    <lineage>
        <taxon>Bacteria</taxon>
        <taxon>Bacillati</taxon>
        <taxon>Actinomycetota</taxon>
        <taxon>Actinomycetes</taxon>
        <taxon>Micrococcales</taxon>
        <taxon>Intrasporangiaceae</taxon>
        <taxon>Terracoccus</taxon>
    </lineage>
</organism>
<dbReference type="EMBL" id="RBXT01000001">
    <property type="protein sequence ID" value="RKT76634.1"/>
    <property type="molecule type" value="Genomic_DNA"/>
</dbReference>
<feature type="domain" description="DUF6299" evidence="2">
    <location>
        <begin position="37"/>
        <end position="115"/>
    </location>
</feature>
<dbReference type="PROSITE" id="PS51257">
    <property type="entry name" value="PROKAR_LIPOPROTEIN"/>
    <property type="match status" value="1"/>
</dbReference>
<evidence type="ECO:0000256" key="1">
    <source>
        <dbReference type="SAM" id="SignalP"/>
    </source>
</evidence>
<name>A0A495XUM9_9MICO</name>
<gene>
    <name evidence="3" type="ORF">DFJ68_0030</name>
</gene>
<dbReference type="InterPro" id="IPR046266">
    <property type="entry name" value="DUF6299"/>
</dbReference>
<sequence>MHIRRILAGTAAALSTACIGVVVSSPASAGGAPPYPMGTVTVDRTVIVDAGTSTVSGSYRCLGGGERIGAIDGDIYQWKVARSLGSFRVDGLQCDGRAHAWTAVVENERRAHPGRGTAFGSLEVCESVGGDCPRAQFDERIQLVRAH</sequence>
<protein>
    <recommendedName>
        <fullName evidence="2">DUF6299 domain-containing protein</fullName>
    </recommendedName>
</protein>
<evidence type="ECO:0000313" key="3">
    <source>
        <dbReference type="EMBL" id="RKT76634.1"/>
    </source>
</evidence>
<keyword evidence="1" id="KW-0732">Signal</keyword>
<keyword evidence="4" id="KW-1185">Reference proteome</keyword>
<evidence type="ECO:0000313" key="4">
    <source>
        <dbReference type="Proteomes" id="UP000278440"/>
    </source>
</evidence>
<dbReference type="Pfam" id="PF19816">
    <property type="entry name" value="DUF6299"/>
    <property type="match status" value="1"/>
</dbReference>